<evidence type="ECO:0000313" key="2">
    <source>
        <dbReference type="Proteomes" id="UP000187209"/>
    </source>
</evidence>
<dbReference type="EMBL" id="MPUH01000098">
    <property type="protein sequence ID" value="OMJ90636.1"/>
    <property type="molecule type" value="Genomic_DNA"/>
</dbReference>
<gene>
    <name evidence="1" type="ORF">SteCoe_6911</name>
</gene>
<dbReference type="Proteomes" id="UP000187209">
    <property type="component" value="Unassembled WGS sequence"/>
</dbReference>
<sequence length="242" mass="27994">MSKSISCFQMFKCIKKTRSSSETKLQGPARMPTIREFLRSSIQTTAQKIVNPFIPSRISLSQSRTIKNTTPVTHRSTLAIRRGKSFIPLVSFDNSKEENKCLNRVSSPTLSVLERNNTNTSKNNTLLMSKDSFDAFFTNIDYGNKDNYKKSINPLEETQERKSIPMRVTNPFVTTDRQRPRIVAITPVKRRRNYNMRCQNSKFSLRPNLQMSRDNDYLCDANTNKMGKIKLYNDLEEVDLMK</sequence>
<accession>A0A1R2CNS6</accession>
<keyword evidence="2" id="KW-1185">Reference proteome</keyword>
<proteinExistence type="predicted"/>
<reference evidence="1 2" key="1">
    <citation type="submission" date="2016-11" db="EMBL/GenBank/DDBJ databases">
        <title>The macronuclear genome of Stentor coeruleus: a giant cell with tiny introns.</title>
        <authorList>
            <person name="Slabodnick M."/>
            <person name="Ruby J.G."/>
            <person name="Reiff S.B."/>
            <person name="Swart E.C."/>
            <person name="Gosai S."/>
            <person name="Prabakaran S."/>
            <person name="Witkowska E."/>
            <person name="Larue G.E."/>
            <person name="Fisher S."/>
            <person name="Freeman R.M."/>
            <person name="Gunawardena J."/>
            <person name="Chu W."/>
            <person name="Stover N.A."/>
            <person name="Gregory B.D."/>
            <person name="Nowacki M."/>
            <person name="Derisi J."/>
            <person name="Roy S.W."/>
            <person name="Marshall W.F."/>
            <person name="Sood P."/>
        </authorList>
    </citation>
    <scope>NUCLEOTIDE SEQUENCE [LARGE SCALE GENOMIC DNA]</scope>
    <source>
        <strain evidence="1">WM001</strain>
    </source>
</reference>
<evidence type="ECO:0000313" key="1">
    <source>
        <dbReference type="EMBL" id="OMJ90636.1"/>
    </source>
</evidence>
<name>A0A1R2CNS6_9CILI</name>
<organism evidence="1 2">
    <name type="scientific">Stentor coeruleus</name>
    <dbReference type="NCBI Taxonomy" id="5963"/>
    <lineage>
        <taxon>Eukaryota</taxon>
        <taxon>Sar</taxon>
        <taxon>Alveolata</taxon>
        <taxon>Ciliophora</taxon>
        <taxon>Postciliodesmatophora</taxon>
        <taxon>Heterotrichea</taxon>
        <taxon>Heterotrichida</taxon>
        <taxon>Stentoridae</taxon>
        <taxon>Stentor</taxon>
    </lineage>
</organism>
<dbReference type="AlphaFoldDB" id="A0A1R2CNS6"/>
<protein>
    <submittedName>
        <fullName evidence="1">Uncharacterized protein</fullName>
    </submittedName>
</protein>
<comment type="caution">
    <text evidence="1">The sequence shown here is derived from an EMBL/GenBank/DDBJ whole genome shotgun (WGS) entry which is preliminary data.</text>
</comment>